<evidence type="ECO:0000313" key="3">
    <source>
        <dbReference type="Proteomes" id="UP000199758"/>
    </source>
</evidence>
<name>A0A1M5K8U8_9GAMM</name>
<evidence type="ECO:0000313" key="2">
    <source>
        <dbReference type="EMBL" id="SHG49207.1"/>
    </source>
</evidence>
<proteinExistence type="predicted"/>
<dbReference type="AlphaFoldDB" id="A0A1M5K8U8"/>
<dbReference type="InterPro" id="IPR031800">
    <property type="entry name" value="PilZ_atypical"/>
</dbReference>
<dbReference type="OrthoDB" id="9151696at2"/>
<keyword evidence="2" id="KW-0675">Receptor</keyword>
<dbReference type="STRING" id="490188.SAMN04488068_0422"/>
<sequence length="177" mass="20008">MSDHDQAALSYRLEAPMRWLAVAGFEPGDIEHAGEVNLRALSQIAQFEERTPPIEQPTPQDVEIQRLHAKLDLLLSAVSELAPHFLKRPARVGLQMFWDHLRWPRAESTADAGTLGWIEIYLHPIVQQPLRLPARMLDGDAAFAEAEFLPMADAAQQALERHVFQQHRRAIAAARRS</sequence>
<dbReference type="RefSeq" id="WP_072893253.1">
    <property type="nucleotide sequence ID" value="NZ_FQWZ01000001.1"/>
</dbReference>
<evidence type="ECO:0000259" key="1">
    <source>
        <dbReference type="Pfam" id="PF16823"/>
    </source>
</evidence>
<dbReference type="Pfam" id="PF16823">
    <property type="entry name" value="tPilZ"/>
    <property type="match status" value="1"/>
</dbReference>
<protein>
    <submittedName>
        <fullName evidence="2">Atypical PilZ domain-containing protein, cyclic di-GMP receptor</fullName>
    </submittedName>
</protein>
<accession>A0A1M5K8U8</accession>
<keyword evidence="3" id="KW-1185">Reference proteome</keyword>
<organism evidence="2 3">
    <name type="scientific">Hydrocarboniphaga daqingensis</name>
    <dbReference type="NCBI Taxonomy" id="490188"/>
    <lineage>
        <taxon>Bacteria</taxon>
        <taxon>Pseudomonadati</taxon>
        <taxon>Pseudomonadota</taxon>
        <taxon>Gammaproteobacteria</taxon>
        <taxon>Nevskiales</taxon>
        <taxon>Nevskiaceae</taxon>
        <taxon>Hydrocarboniphaga</taxon>
    </lineage>
</organism>
<dbReference type="EMBL" id="FQWZ01000001">
    <property type="protein sequence ID" value="SHG49207.1"/>
    <property type="molecule type" value="Genomic_DNA"/>
</dbReference>
<feature type="domain" description="Cyclic di-GMP receptor atypical PilZ" evidence="1">
    <location>
        <begin position="38"/>
        <end position="176"/>
    </location>
</feature>
<gene>
    <name evidence="2" type="ORF">SAMN04488068_0422</name>
</gene>
<reference evidence="2 3" key="1">
    <citation type="submission" date="2016-11" db="EMBL/GenBank/DDBJ databases">
        <authorList>
            <person name="Jaros S."/>
            <person name="Januszkiewicz K."/>
            <person name="Wedrychowicz H."/>
        </authorList>
    </citation>
    <scope>NUCLEOTIDE SEQUENCE [LARGE SCALE GENOMIC DNA]</scope>
    <source>
        <strain evidence="2 3">CGMCC 1.7049</strain>
    </source>
</reference>
<dbReference type="Proteomes" id="UP000199758">
    <property type="component" value="Unassembled WGS sequence"/>
</dbReference>